<evidence type="ECO:0000259" key="4">
    <source>
        <dbReference type="PROSITE" id="PS51900"/>
    </source>
</evidence>
<feature type="compositionally biased region" description="Basic and acidic residues" evidence="3">
    <location>
        <begin position="293"/>
        <end position="307"/>
    </location>
</feature>
<dbReference type="InterPro" id="IPR011010">
    <property type="entry name" value="DNA_brk_join_enz"/>
</dbReference>
<evidence type="ECO:0000256" key="2">
    <source>
        <dbReference type="PROSITE-ProRule" id="PRU01248"/>
    </source>
</evidence>
<evidence type="ECO:0000313" key="6">
    <source>
        <dbReference type="Proteomes" id="UP000320693"/>
    </source>
</evidence>
<evidence type="ECO:0000313" key="5">
    <source>
        <dbReference type="EMBL" id="GEC23911.1"/>
    </source>
</evidence>
<feature type="compositionally biased region" description="Basic and acidic residues" evidence="3">
    <location>
        <begin position="268"/>
        <end position="277"/>
    </location>
</feature>
<keyword evidence="1 2" id="KW-0238">DNA-binding</keyword>
<comment type="caution">
    <text evidence="5">The sequence shown here is derived from an EMBL/GenBank/DDBJ whole genome shotgun (WGS) entry which is preliminary data.</text>
</comment>
<proteinExistence type="predicted"/>
<gene>
    <name evidence="5" type="ORF">PSA01_09400</name>
</gene>
<dbReference type="PROSITE" id="PS51900">
    <property type="entry name" value="CB"/>
    <property type="match status" value="1"/>
</dbReference>
<keyword evidence="6" id="KW-1185">Reference proteome</keyword>
<accession>A0ABQ0RTG1</accession>
<dbReference type="InterPro" id="IPR004107">
    <property type="entry name" value="Integrase_SAM-like_N"/>
</dbReference>
<feature type="region of interest" description="Disordered" evidence="3">
    <location>
        <begin position="207"/>
        <end position="307"/>
    </location>
</feature>
<organism evidence="5 6">
    <name type="scientific">Pseudonocardia saturnea</name>
    <dbReference type="NCBI Taxonomy" id="33909"/>
    <lineage>
        <taxon>Bacteria</taxon>
        <taxon>Bacillati</taxon>
        <taxon>Actinomycetota</taxon>
        <taxon>Actinomycetes</taxon>
        <taxon>Pseudonocardiales</taxon>
        <taxon>Pseudonocardiaceae</taxon>
        <taxon>Pseudonocardia</taxon>
    </lineage>
</organism>
<dbReference type="SUPFAM" id="SSF56349">
    <property type="entry name" value="DNA breaking-rejoining enzymes"/>
    <property type="match status" value="1"/>
</dbReference>
<dbReference type="InterPro" id="IPR044068">
    <property type="entry name" value="CB"/>
</dbReference>
<dbReference type="InterPro" id="IPR010998">
    <property type="entry name" value="Integrase_recombinase_N"/>
</dbReference>
<dbReference type="Proteomes" id="UP000320693">
    <property type="component" value="Unassembled WGS sequence"/>
</dbReference>
<dbReference type="Pfam" id="PF14659">
    <property type="entry name" value="Phage_int_SAM_3"/>
    <property type="match status" value="1"/>
</dbReference>
<evidence type="ECO:0000256" key="1">
    <source>
        <dbReference type="ARBA" id="ARBA00023125"/>
    </source>
</evidence>
<dbReference type="Gene3D" id="1.10.150.130">
    <property type="match status" value="1"/>
</dbReference>
<dbReference type="EMBL" id="BJNH01000012">
    <property type="protein sequence ID" value="GEC23911.1"/>
    <property type="molecule type" value="Genomic_DNA"/>
</dbReference>
<protein>
    <recommendedName>
        <fullName evidence="4">Core-binding (CB) domain-containing protein</fullName>
    </recommendedName>
</protein>
<reference evidence="5 6" key="1">
    <citation type="submission" date="2019-06" db="EMBL/GenBank/DDBJ databases">
        <title>Whole genome shotgun sequence of Pseudonocardia saturnea NBRC 14499.</title>
        <authorList>
            <person name="Hosoyama A."/>
            <person name="Uohara A."/>
            <person name="Ohji S."/>
            <person name="Ichikawa N."/>
        </authorList>
    </citation>
    <scope>NUCLEOTIDE SEQUENCE [LARGE SCALE GENOMIC DNA]</scope>
    <source>
        <strain evidence="5 6">NBRC 14499</strain>
    </source>
</reference>
<evidence type="ECO:0000256" key="3">
    <source>
        <dbReference type="SAM" id="MobiDB-lite"/>
    </source>
</evidence>
<sequence length="307" mass="34004">MTRDKRTRNANGRSSIYLGSDGSWHGYVTVGTKDNGRSDRRHVRGKTQAAVTKKVRALEKNRDACTIAQPGTNWTVEKWLMHWLDTIVAPPAISPNAHDAYSAAVRVHLIPGIGAHKLDKLQPEHLERLYQKMMRNGAAPGTAHQVHRTVRTALNEAVRRRHATTNPALLAKAPRIRSTEVEPYTVDEVSRILRAAAAERERCTLGCGTGTRTAPGRISRAPLAGRRPRRRIHRRTAEPPAPEMGARLRRNLRTEASRPLPAATGAPTRDRRDEIRGRPSGNRPARSAGEVAARARERAARREEPGG</sequence>
<feature type="domain" description="Core-binding (CB)" evidence="4">
    <location>
        <begin position="74"/>
        <end position="158"/>
    </location>
</feature>
<name>A0ABQ0RTG1_9PSEU</name>